<protein>
    <submittedName>
        <fullName evidence="6">CIC11C00000003552</fullName>
    </submittedName>
</protein>
<keyword evidence="4" id="KW-0732">Signal</keyword>
<dbReference type="InterPro" id="IPR036523">
    <property type="entry name" value="SurE-like_sf"/>
</dbReference>
<dbReference type="Proteomes" id="UP000182334">
    <property type="component" value="Chromosome I"/>
</dbReference>
<evidence type="ECO:0000313" key="6">
    <source>
        <dbReference type="EMBL" id="SGZ47034.1"/>
    </source>
</evidence>
<gene>
    <name evidence="6" type="ORF">SAMEA4029010_CIC11G00000003552</name>
</gene>
<keyword evidence="2" id="KW-0479">Metal-binding</keyword>
<keyword evidence="3" id="KW-0378">Hydrolase</keyword>
<keyword evidence="7" id="KW-1185">Reference proteome</keyword>
<dbReference type="SUPFAM" id="SSF64167">
    <property type="entry name" value="SurE-like"/>
    <property type="match status" value="1"/>
</dbReference>
<dbReference type="GO" id="GO:0046872">
    <property type="term" value="F:metal ion binding"/>
    <property type="evidence" value="ECO:0007669"/>
    <property type="project" value="UniProtKB-KW"/>
</dbReference>
<evidence type="ECO:0000256" key="3">
    <source>
        <dbReference type="ARBA" id="ARBA00022801"/>
    </source>
</evidence>
<dbReference type="NCBIfam" id="TIGR00087">
    <property type="entry name" value="surE"/>
    <property type="match status" value="1"/>
</dbReference>
<proteinExistence type="inferred from homology"/>
<reference evidence="6 7" key="1">
    <citation type="submission" date="2016-10" db="EMBL/GenBank/DDBJ databases">
        <authorList>
            <person name="de Groot N.N."/>
        </authorList>
    </citation>
    <scope>NUCLEOTIDE SEQUENCE [LARGE SCALE GENOMIC DNA]</scope>
    <source>
        <strain evidence="6 7">CBS 141442</strain>
    </source>
</reference>
<dbReference type="PANTHER" id="PTHR30457">
    <property type="entry name" value="5'-NUCLEOTIDASE SURE"/>
    <property type="match status" value="1"/>
</dbReference>
<evidence type="ECO:0000256" key="1">
    <source>
        <dbReference type="ARBA" id="ARBA00011062"/>
    </source>
</evidence>
<dbReference type="GO" id="GO:0008252">
    <property type="term" value="F:nucleotidase activity"/>
    <property type="evidence" value="ECO:0007669"/>
    <property type="project" value="InterPro"/>
</dbReference>
<evidence type="ECO:0000259" key="5">
    <source>
        <dbReference type="Pfam" id="PF01975"/>
    </source>
</evidence>
<accession>A0A1L0B7H9</accession>
<dbReference type="InterPro" id="IPR030048">
    <property type="entry name" value="SurE"/>
</dbReference>
<dbReference type="InterPro" id="IPR002828">
    <property type="entry name" value="SurE-like_Pase/nucleotidase"/>
</dbReference>
<feature type="chain" id="PRO_5012272973" evidence="4">
    <location>
        <begin position="20"/>
        <end position="340"/>
    </location>
</feature>
<evidence type="ECO:0000256" key="4">
    <source>
        <dbReference type="SAM" id="SignalP"/>
    </source>
</evidence>
<dbReference type="Gene3D" id="3.40.1210.10">
    <property type="entry name" value="Survival protein SurE-like phosphatase/nucleotidase"/>
    <property type="match status" value="1"/>
</dbReference>
<dbReference type="PANTHER" id="PTHR30457:SF0">
    <property type="entry name" value="PHOSPHATASE, PUTATIVE (AFU_ORTHOLOGUE AFUA_4G01070)-RELATED"/>
    <property type="match status" value="1"/>
</dbReference>
<feature type="domain" description="Survival protein SurE-like phosphatase/nucleotidase" evidence="5">
    <location>
        <begin position="39"/>
        <end position="261"/>
    </location>
</feature>
<feature type="signal peptide" evidence="4">
    <location>
        <begin position="1"/>
        <end position="19"/>
    </location>
</feature>
<dbReference type="AlphaFoldDB" id="A0A1L0B7H9"/>
<evidence type="ECO:0000256" key="2">
    <source>
        <dbReference type="ARBA" id="ARBA00022723"/>
    </source>
</evidence>
<evidence type="ECO:0000313" key="7">
    <source>
        <dbReference type="Proteomes" id="UP000182334"/>
    </source>
</evidence>
<name>A0A1L0B7H9_9ASCO</name>
<dbReference type="EMBL" id="LT635756">
    <property type="protein sequence ID" value="SGZ47034.1"/>
    <property type="molecule type" value="Genomic_DNA"/>
</dbReference>
<dbReference type="OrthoDB" id="4018688at2759"/>
<sequence>MKFFSIAATLALLSSGVSAFPTLISKRDGSESTPTNKTILLTNDDGWASTNIRATYRELKSAGYDVLLVAPASQKSGFGGLFDLPTSVNLTEEGEFGYPAKGSPSWGHEEDDINVWYFDGTPASCVSFGMDYLIPKHFHNKSVDLVIAGPNEGTNISPGMFTLSGTIGATYSAVGRGLPAIAFSGRLENNSFYQDDIEKEDDDSFYANVYARKVVEIVNTLFTSQNNYPYLLPYTTGLNVNLPLINEDCMDPEWALTRLSGQQSVSAGISYNETLGLFDWLDVHYDPTTKCIFGDCDLPSESTIYYKELCQISVSVFSIDYDASYQQYRTAEKVLTSLFD</sequence>
<dbReference type="STRING" id="45354.A0A1L0B7H9"/>
<comment type="similarity">
    <text evidence="1">Belongs to the SurE nucleotidase family.</text>
</comment>
<dbReference type="Pfam" id="PF01975">
    <property type="entry name" value="SurE"/>
    <property type="match status" value="1"/>
</dbReference>
<organism evidence="6 7">
    <name type="scientific">Sungouiella intermedia</name>
    <dbReference type="NCBI Taxonomy" id="45354"/>
    <lineage>
        <taxon>Eukaryota</taxon>
        <taxon>Fungi</taxon>
        <taxon>Dikarya</taxon>
        <taxon>Ascomycota</taxon>
        <taxon>Saccharomycotina</taxon>
        <taxon>Pichiomycetes</taxon>
        <taxon>Metschnikowiaceae</taxon>
        <taxon>Sungouiella</taxon>
    </lineage>
</organism>